<evidence type="ECO:0000313" key="3">
    <source>
        <dbReference type="Proteomes" id="UP000245699"/>
    </source>
</evidence>
<sequence length="716" mass="81403">MDSEFAKGHALVIDKNNIITATYNTQISNSTKREPSLIRNHSHTDVLSDRKKQNNEDIFEKSSNETLNDSRFNSSMEEDLYQKEPCIINSYGNVDVNKNINRFSNTNTFTTVLNNTVFTPKLLPKISPEIKKIKDDSDTKSINNTISKSNSTSSSSSTFIGKKFEQTLDFINDLIAKTENMDINSASSSTSKTEYGSNEDLNSSVDYQRQKEIQEGIDKFKTEFDRKKTESVESKIDAQNNMDVDNEVNKIKSPNINIRYEKTLGKALPKIPIRKRRINGLLGYLKRKETKSQSFESLISNLFNSKRLNGNMIRNKIKIHEKDPTEKKVMAGIRYYISANINIPGAIDIIDSESSCIVFRKVPQADTHYHYSFHGVENPIFMPNFSRQSLISRSIYSEFYANSGNTSLTSSYGVLNNNNASAFNISSSQYSINQIANQSQSSIKIQSANQSPILRYNGSVGNMSFINNTSSFRIGYNSDMNKSCNVSIFSAGSTASISREESKQSSALPLYKNRIHYPRSISENPIWDVTSPNPEYMPLYIRNISQSFKVKSTIVMIPDRKGFVYRLFYNGIKLKWRISDRQKNSKEIFKDTEKEHSKSVASSFCSTSSSVCLSVNGEGQGGHRFHRNKDCSKYKENREYFSNTVEFYIECLARGKVIAVARIDYGKPGYPEIYLKQPFPVYISQEFHKEFGSLLVFTGIEMLECISMKRQSSLNE</sequence>
<protein>
    <submittedName>
        <fullName evidence="2">Uncharacterized protein</fullName>
    </submittedName>
</protein>
<organism evidence="2 3">
    <name type="scientific">Furculomyces boomerangus</name>
    <dbReference type="NCBI Taxonomy" id="61424"/>
    <lineage>
        <taxon>Eukaryota</taxon>
        <taxon>Fungi</taxon>
        <taxon>Fungi incertae sedis</taxon>
        <taxon>Zoopagomycota</taxon>
        <taxon>Kickxellomycotina</taxon>
        <taxon>Harpellomycetes</taxon>
        <taxon>Harpellales</taxon>
        <taxon>Harpellaceae</taxon>
        <taxon>Furculomyces</taxon>
    </lineage>
</organism>
<dbReference type="Proteomes" id="UP000245699">
    <property type="component" value="Unassembled WGS sequence"/>
</dbReference>
<dbReference type="EMBL" id="MBFT01000271">
    <property type="protein sequence ID" value="PVU94164.1"/>
    <property type="molecule type" value="Genomic_DNA"/>
</dbReference>
<proteinExistence type="predicted"/>
<evidence type="ECO:0000313" key="2">
    <source>
        <dbReference type="EMBL" id="PVU94164.1"/>
    </source>
</evidence>
<evidence type="ECO:0000256" key="1">
    <source>
        <dbReference type="SAM" id="MobiDB-lite"/>
    </source>
</evidence>
<gene>
    <name evidence="2" type="ORF">BB559_003062</name>
</gene>
<comment type="caution">
    <text evidence="2">The sequence shown here is derived from an EMBL/GenBank/DDBJ whole genome shotgun (WGS) entry which is preliminary data.</text>
</comment>
<keyword evidence="3" id="KW-1185">Reference proteome</keyword>
<feature type="compositionally biased region" description="Low complexity" evidence="1">
    <location>
        <begin position="140"/>
        <end position="157"/>
    </location>
</feature>
<dbReference type="AlphaFoldDB" id="A0A2T9YPH8"/>
<reference evidence="2 3" key="1">
    <citation type="journal article" date="2018" name="MBio">
        <title>Comparative Genomics Reveals the Core Gene Toolbox for the Fungus-Insect Symbiosis.</title>
        <authorList>
            <person name="Wang Y."/>
            <person name="Stata M."/>
            <person name="Wang W."/>
            <person name="Stajich J.E."/>
            <person name="White M.M."/>
            <person name="Moncalvo J.M."/>
        </authorList>
    </citation>
    <scope>NUCLEOTIDE SEQUENCE [LARGE SCALE GENOMIC DNA]</scope>
    <source>
        <strain evidence="2 3">AUS-77-4</strain>
    </source>
</reference>
<feature type="region of interest" description="Disordered" evidence="1">
    <location>
        <begin position="138"/>
        <end position="157"/>
    </location>
</feature>
<accession>A0A2T9YPH8</accession>
<name>A0A2T9YPH8_9FUNG</name>
<dbReference type="OrthoDB" id="5598714at2759"/>